<reference evidence="6 7" key="1">
    <citation type="journal article" date="2016" name="Mol. Biol. Evol.">
        <title>Comparative Genomics of Early-Diverging Mushroom-Forming Fungi Provides Insights into the Origins of Lignocellulose Decay Capabilities.</title>
        <authorList>
            <person name="Nagy L.G."/>
            <person name="Riley R."/>
            <person name="Tritt A."/>
            <person name="Adam C."/>
            <person name="Daum C."/>
            <person name="Floudas D."/>
            <person name="Sun H."/>
            <person name="Yadav J.S."/>
            <person name="Pangilinan J."/>
            <person name="Larsson K.H."/>
            <person name="Matsuura K."/>
            <person name="Barry K."/>
            <person name="Labutti K."/>
            <person name="Kuo R."/>
            <person name="Ohm R.A."/>
            <person name="Bhattacharya S.S."/>
            <person name="Shirouzu T."/>
            <person name="Yoshinaga Y."/>
            <person name="Martin F.M."/>
            <person name="Grigoriev I.V."/>
            <person name="Hibbett D.S."/>
        </authorList>
    </citation>
    <scope>NUCLEOTIDE SEQUENCE [LARGE SCALE GENOMIC DNA]</scope>
    <source>
        <strain evidence="6 7">HHB14362 ss-1</strain>
    </source>
</reference>
<name>A0A165SF66_9AGAM</name>
<evidence type="ECO:0000256" key="2">
    <source>
        <dbReference type="ARBA" id="ARBA00022692"/>
    </source>
</evidence>
<feature type="transmembrane region" description="Helical" evidence="5">
    <location>
        <begin position="75"/>
        <end position="93"/>
    </location>
</feature>
<feature type="transmembrane region" description="Helical" evidence="5">
    <location>
        <begin position="431"/>
        <end position="454"/>
    </location>
</feature>
<feature type="transmembrane region" description="Helical" evidence="5">
    <location>
        <begin position="268"/>
        <end position="291"/>
    </location>
</feature>
<keyword evidence="2 5" id="KW-0812">Transmembrane</keyword>
<protein>
    <submittedName>
        <fullName evidence="6">Amino acid transporter-like protein</fullName>
    </submittedName>
</protein>
<dbReference type="Gene3D" id="1.20.1740.10">
    <property type="entry name" value="Amino acid/polyamine transporter I"/>
    <property type="match status" value="1"/>
</dbReference>
<dbReference type="PIRSF" id="PIRSF006060">
    <property type="entry name" value="AA_transporter"/>
    <property type="match status" value="1"/>
</dbReference>
<dbReference type="InterPro" id="IPR050598">
    <property type="entry name" value="AminoAcid_Transporter"/>
</dbReference>
<feature type="transmembrane region" description="Helical" evidence="5">
    <location>
        <begin position="311"/>
        <end position="335"/>
    </location>
</feature>
<dbReference type="FunFam" id="1.20.1740.10:FF:000025">
    <property type="entry name" value="High-affinity methionine permease"/>
    <property type="match status" value="1"/>
</dbReference>
<feature type="transmembrane region" description="Helical" evidence="5">
    <location>
        <begin position="41"/>
        <end position="68"/>
    </location>
</feature>
<evidence type="ECO:0000256" key="1">
    <source>
        <dbReference type="ARBA" id="ARBA00004141"/>
    </source>
</evidence>
<dbReference type="GO" id="GO:0016020">
    <property type="term" value="C:membrane"/>
    <property type="evidence" value="ECO:0007669"/>
    <property type="project" value="UniProtKB-SubCell"/>
</dbReference>
<dbReference type="GO" id="GO:0015179">
    <property type="term" value="F:L-amino acid transmembrane transporter activity"/>
    <property type="evidence" value="ECO:0007669"/>
    <property type="project" value="TreeGrafter"/>
</dbReference>
<feature type="transmembrane region" description="Helical" evidence="5">
    <location>
        <begin position="162"/>
        <end position="181"/>
    </location>
</feature>
<dbReference type="InterPro" id="IPR002293">
    <property type="entry name" value="AA/rel_permease1"/>
</dbReference>
<evidence type="ECO:0000256" key="4">
    <source>
        <dbReference type="ARBA" id="ARBA00023136"/>
    </source>
</evidence>
<dbReference type="Pfam" id="PF13520">
    <property type="entry name" value="AA_permease_2"/>
    <property type="match status" value="1"/>
</dbReference>
<accession>A0A165SF66</accession>
<evidence type="ECO:0000256" key="3">
    <source>
        <dbReference type="ARBA" id="ARBA00022989"/>
    </source>
</evidence>
<dbReference type="Proteomes" id="UP000076761">
    <property type="component" value="Unassembled WGS sequence"/>
</dbReference>
<dbReference type="AlphaFoldDB" id="A0A165SF66"/>
<dbReference type="STRING" id="1314782.A0A165SF66"/>
<proteinExistence type="predicted"/>
<gene>
    <name evidence="6" type="ORF">NEOLEDRAFT_1156540</name>
</gene>
<dbReference type="EMBL" id="KV425574">
    <property type="protein sequence ID" value="KZT25068.1"/>
    <property type="molecule type" value="Genomic_DNA"/>
</dbReference>
<feature type="transmembrane region" description="Helical" evidence="5">
    <location>
        <begin position="187"/>
        <end position="207"/>
    </location>
</feature>
<evidence type="ECO:0000313" key="7">
    <source>
        <dbReference type="Proteomes" id="UP000076761"/>
    </source>
</evidence>
<feature type="transmembrane region" description="Helical" evidence="5">
    <location>
        <begin position="119"/>
        <end position="141"/>
    </location>
</feature>
<keyword evidence="3 5" id="KW-1133">Transmembrane helix</keyword>
<evidence type="ECO:0000256" key="5">
    <source>
        <dbReference type="SAM" id="Phobius"/>
    </source>
</evidence>
<keyword evidence="7" id="KW-1185">Reference proteome</keyword>
<evidence type="ECO:0000313" key="6">
    <source>
        <dbReference type="EMBL" id="KZT25068.1"/>
    </source>
</evidence>
<dbReference type="OrthoDB" id="5982228at2759"/>
<dbReference type="InParanoid" id="A0A165SF66"/>
<feature type="transmembrane region" description="Helical" evidence="5">
    <location>
        <begin position="466"/>
        <end position="493"/>
    </location>
</feature>
<feature type="transmembrane region" description="Helical" evidence="5">
    <location>
        <begin position="401"/>
        <end position="419"/>
    </location>
</feature>
<dbReference type="PANTHER" id="PTHR11785">
    <property type="entry name" value="AMINO ACID TRANSPORTER"/>
    <property type="match status" value="1"/>
</dbReference>
<comment type="subcellular location">
    <subcellularLocation>
        <location evidence="1">Membrane</location>
        <topology evidence="1">Multi-pass membrane protein</topology>
    </subcellularLocation>
</comment>
<sequence length="563" mass="60974">MGIQLFSSLKPREEVAVVSTKQDETGAPVERVSPLGYDVGWMGILFLNVSEMIGTGIFSTPGTILSLVGSVGISLMYWLIGVVIAAAGLAIYMELGSMFPNRSGAEVVYLEQAYPRPKYFFPAAFAVFSVLLSFASSNAIVLGQYLYSAGGVTPSDWQTKGLAVAGMSVVIFISLISNKFALRVSNVIAAAKLITLTFVAITGLVVLGGHTKIKNPRANFHHIWDGSASNGNAYANALVKINFSFSGYTNAFNVMAEIKDPVRKMNTAAPVSLAIVSVLYNLANVAYLAAIPKEEMAGSEQLTAAVFFQKVFGHSAGAKVLPALVAISAFGNLLSDTIAGSRVIRECARQGILPYPALWSSTRPFGTPLAPLMLKYGLTVLVILACPTGDAFNFVVDLQSYPYQLFALACTVGVFILRRRRRKQGITRVEFEVWNVAAIFSILVNIFLLVMPWYPPEGGADGGDVSFWYATYCVVGLGILGACGVYYVLWVMVLPYFGKYQIRQEVIKLPDGARTHHLVKVPNTELAEWDAIHDEEGNIIQQEGDPGVDDEPEKIDMRNAVTL</sequence>
<keyword evidence="4 5" id="KW-0472">Membrane</keyword>
<dbReference type="PANTHER" id="PTHR11785:SF353">
    <property type="entry name" value="METHIONINE TRANSPORTER (EUROFUNG)"/>
    <property type="match status" value="1"/>
</dbReference>
<feature type="transmembrane region" description="Helical" evidence="5">
    <location>
        <begin position="373"/>
        <end position="395"/>
    </location>
</feature>
<organism evidence="6 7">
    <name type="scientific">Neolentinus lepideus HHB14362 ss-1</name>
    <dbReference type="NCBI Taxonomy" id="1314782"/>
    <lineage>
        <taxon>Eukaryota</taxon>
        <taxon>Fungi</taxon>
        <taxon>Dikarya</taxon>
        <taxon>Basidiomycota</taxon>
        <taxon>Agaricomycotina</taxon>
        <taxon>Agaricomycetes</taxon>
        <taxon>Gloeophyllales</taxon>
        <taxon>Gloeophyllaceae</taxon>
        <taxon>Neolentinus</taxon>
    </lineage>
</organism>